<dbReference type="HOGENOM" id="CLU_1288211_0_0_5"/>
<evidence type="ECO:0000313" key="2">
    <source>
        <dbReference type="Proteomes" id="UP000006578"/>
    </source>
</evidence>
<reference evidence="1 2" key="1">
    <citation type="journal article" date="2009" name="Proc. Natl. Acad. Sci. U.S.A.">
        <title>The genomic basis of trophic strategy in marine bacteria.</title>
        <authorList>
            <person name="Lauro F.M."/>
            <person name="McDougald D."/>
            <person name="Thomas T."/>
            <person name="Williams T.J."/>
            <person name="Egan S."/>
            <person name="Rice S."/>
            <person name="DeMaere M.Z."/>
            <person name="Ting L."/>
            <person name="Ertan H."/>
            <person name="Johnson J."/>
            <person name="Ferriera S."/>
            <person name="Lapidus A."/>
            <person name="Anderson I."/>
            <person name="Kyrpides N."/>
            <person name="Munk A.C."/>
            <person name="Detter C."/>
            <person name="Han C.S."/>
            <person name="Brown M.V."/>
            <person name="Robb F.T."/>
            <person name="Kjelleberg S."/>
            <person name="Cavicchioli R."/>
        </authorList>
    </citation>
    <scope>NUCLEOTIDE SEQUENCE [LARGE SCALE GENOMIC DNA]</scope>
    <source>
        <strain evidence="2">DSM 13593 / LMG 18877 / RB2256</strain>
    </source>
</reference>
<dbReference type="KEGG" id="sal:Sala_0527"/>
<sequence>MPSKPTPAPAFAGATAEPSAYPDMRDPRVMVAVPRARRAAMAALWGLAARLTRLLLDAREPLIGQIKLAWWRDMMAMLAADPAALPKGEPLLADLAASWAGQGGLDALVDAAETMLLAEGDTGRRVASVRFGAHLFALSGGTERGGQRWGLVWGAGVVGAEAEARQLLQDAKISGVPSRRDYAGKRALLMLDRWAAAIAARDGERHLRSEGLLLLRIGLFGR</sequence>
<dbReference type="STRING" id="317655.Sala_0527"/>
<accession>Q1GVS4</accession>
<keyword evidence="2" id="KW-1185">Reference proteome</keyword>
<dbReference type="AlphaFoldDB" id="Q1GVS4"/>
<evidence type="ECO:0000313" key="1">
    <source>
        <dbReference type="EMBL" id="ABF52248.1"/>
    </source>
</evidence>
<dbReference type="OrthoDB" id="9814909at2"/>
<protein>
    <recommendedName>
        <fullName evidence="3">Phytoene synthase</fullName>
    </recommendedName>
</protein>
<dbReference type="EMBL" id="CP000356">
    <property type="protein sequence ID" value="ABF52248.1"/>
    <property type="molecule type" value="Genomic_DNA"/>
</dbReference>
<dbReference type="Proteomes" id="UP000006578">
    <property type="component" value="Chromosome"/>
</dbReference>
<name>Q1GVS4_SPHAL</name>
<evidence type="ECO:0008006" key="3">
    <source>
        <dbReference type="Google" id="ProtNLM"/>
    </source>
</evidence>
<proteinExistence type="predicted"/>
<gene>
    <name evidence="1" type="ordered locus">Sala_0527</name>
</gene>
<organism evidence="1 2">
    <name type="scientific">Sphingopyxis alaskensis (strain DSM 13593 / LMG 18877 / RB2256)</name>
    <name type="common">Sphingomonas alaskensis</name>
    <dbReference type="NCBI Taxonomy" id="317655"/>
    <lineage>
        <taxon>Bacteria</taxon>
        <taxon>Pseudomonadati</taxon>
        <taxon>Pseudomonadota</taxon>
        <taxon>Alphaproteobacteria</taxon>
        <taxon>Sphingomonadales</taxon>
        <taxon>Sphingomonadaceae</taxon>
        <taxon>Sphingopyxis</taxon>
    </lineage>
</organism>